<protein>
    <submittedName>
        <fullName evidence="1">Uncharacterized protein</fullName>
    </submittedName>
</protein>
<reference evidence="1" key="1">
    <citation type="submission" date="2020-12" db="EMBL/GenBank/DDBJ databases">
        <title>Bacterial taxonomy.</title>
        <authorList>
            <person name="Pan X."/>
        </authorList>
    </citation>
    <scope>NUCLEOTIDE SEQUENCE</scope>
    <source>
        <strain evidence="1">KCTC 52957</strain>
    </source>
</reference>
<organism evidence="1 2">
    <name type="scientific">Palleronia pontilimi</name>
    <dbReference type="NCBI Taxonomy" id="1964209"/>
    <lineage>
        <taxon>Bacteria</taxon>
        <taxon>Pseudomonadati</taxon>
        <taxon>Pseudomonadota</taxon>
        <taxon>Alphaproteobacteria</taxon>
        <taxon>Rhodobacterales</taxon>
        <taxon>Roseobacteraceae</taxon>
        <taxon>Palleronia</taxon>
    </lineage>
</organism>
<dbReference type="Proteomes" id="UP000642488">
    <property type="component" value="Unassembled WGS sequence"/>
</dbReference>
<dbReference type="AlphaFoldDB" id="A0A934MEJ9"/>
<keyword evidence="2" id="KW-1185">Reference proteome</keyword>
<gene>
    <name evidence="1" type="ORF">ILP92_17900</name>
</gene>
<dbReference type="EMBL" id="JAEKPD010000033">
    <property type="protein sequence ID" value="MBJ3764610.1"/>
    <property type="molecule type" value="Genomic_DNA"/>
</dbReference>
<accession>A0A934MEJ9</accession>
<dbReference type="RefSeq" id="WP_198917782.1">
    <property type="nucleotide sequence ID" value="NZ_JAEKPD010000033.1"/>
</dbReference>
<evidence type="ECO:0000313" key="1">
    <source>
        <dbReference type="EMBL" id="MBJ3764610.1"/>
    </source>
</evidence>
<name>A0A934MEJ9_9RHOB</name>
<sequence>MAPKPETIRNRMRKRVFTARKTHVALEAHFDPESAAAVIVARNRGGTLVALFFAPQVTTWFDEVPIVEQDIPNLGRILKERRAEALARKLAPHDIPVGAVFVYNFGATIRRITFYRVVSVPSPRKIGCVEIPAKAVWGTIEQGSLVPDFDREMTTTDPQAVFEITMESGSPSLKVSDWGLARGYLWSGSPETSMTD</sequence>
<proteinExistence type="predicted"/>
<comment type="caution">
    <text evidence="1">The sequence shown here is derived from an EMBL/GenBank/DDBJ whole genome shotgun (WGS) entry which is preliminary data.</text>
</comment>
<evidence type="ECO:0000313" key="2">
    <source>
        <dbReference type="Proteomes" id="UP000642488"/>
    </source>
</evidence>